<evidence type="ECO:0000256" key="10">
    <source>
        <dbReference type="ARBA" id="ARBA00022840"/>
    </source>
</evidence>
<dbReference type="SUPFAM" id="SSF101386">
    <property type="entry name" value="all-alpha NTP pyrophosphatases"/>
    <property type="match status" value="1"/>
</dbReference>
<dbReference type="Gene3D" id="1.10.287.1080">
    <property type="entry name" value="MazG-like"/>
    <property type="match status" value="1"/>
</dbReference>
<feature type="region of interest" description="Phosphoribosyl-ATP pyrophosphohydrolase" evidence="13">
    <location>
        <begin position="110"/>
        <end position="201"/>
    </location>
</feature>
<name>A0ABZ2JX59_9BACT</name>
<keyword evidence="7 13" id="KW-0028">Amino-acid biosynthesis</keyword>
<dbReference type="InterPro" id="IPR038019">
    <property type="entry name" value="PRib_AMP_CycHydrolase_sf"/>
</dbReference>
<keyword evidence="9 13" id="KW-0378">Hydrolase</keyword>
<protein>
    <recommendedName>
        <fullName evidence="13">Histidine biosynthesis bifunctional protein HisIE</fullName>
    </recommendedName>
    <domain>
        <recommendedName>
            <fullName evidence="13">Phosphoribosyl-AMP cyclohydrolase</fullName>
            <shortName evidence="13">PRA-CH</shortName>
            <ecNumber evidence="13">3.5.4.19</ecNumber>
        </recommendedName>
    </domain>
    <domain>
        <recommendedName>
            <fullName evidence="13">Phosphoribosyl-ATP pyrophosphatase</fullName>
            <shortName evidence="13">PRA-PH</shortName>
            <ecNumber evidence="13">3.6.1.31</ecNumber>
        </recommendedName>
    </domain>
</protein>
<evidence type="ECO:0000256" key="2">
    <source>
        <dbReference type="ARBA" id="ARBA00001460"/>
    </source>
</evidence>
<dbReference type="NCBIfam" id="NF002747">
    <property type="entry name" value="PRK02759.1"/>
    <property type="match status" value="1"/>
</dbReference>
<dbReference type="GO" id="GO:0004635">
    <property type="term" value="F:phosphoribosyl-AMP cyclohydrolase activity"/>
    <property type="evidence" value="ECO:0007669"/>
    <property type="project" value="UniProtKB-EC"/>
</dbReference>
<evidence type="ECO:0000256" key="3">
    <source>
        <dbReference type="ARBA" id="ARBA00005169"/>
    </source>
</evidence>
<dbReference type="SUPFAM" id="SSF141734">
    <property type="entry name" value="HisI-like"/>
    <property type="match status" value="1"/>
</dbReference>
<dbReference type="InterPro" id="IPR021130">
    <property type="entry name" value="PRib-ATP_PPHydrolase-like"/>
</dbReference>
<evidence type="ECO:0000256" key="7">
    <source>
        <dbReference type="ARBA" id="ARBA00022605"/>
    </source>
</evidence>
<dbReference type="Pfam" id="PF01503">
    <property type="entry name" value="PRA-PH"/>
    <property type="match status" value="1"/>
</dbReference>
<evidence type="ECO:0000256" key="8">
    <source>
        <dbReference type="ARBA" id="ARBA00022741"/>
    </source>
</evidence>
<comment type="subcellular location">
    <subcellularLocation>
        <location evidence="13">Cytoplasm</location>
    </subcellularLocation>
</comment>
<evidence type="ECO:0000256" key="1">
    <source>
        <dbReference type="ARBA" id="ARBA00000024"/>
    </source>
</evidence>
<evidence type="ECO:0000256" key="13">
    <source>
        <dbReference type="HAMAP-Rule" id="MF_01019"/>
    </source>
</evidence>
<dbReference type="EMBL" id="CP089982">
    <property type="protein sequence ID" value="WXA90942.1"/>
    <property type="molecule type" value="Genomic_DNA"/>
</dbReference>
<evidence type="ECO:0000313" key="16">
    <source>
        <dbReference type="Proteomes" id="UP001379533"/>
    </source>
</evidence>
<dbReference type="NCBIfam" id="TIGR03188">
    <property type="entry name" value="histidine_hisI"/>
    <property type="match status" value="1"/>
</dbReference>
<dbReference type="PANTHER" id="PTHR42945">
    <property type="entry name" value="HISTIDINE BIOSYNTHESIS BIFUNCTIONAL PROTEIN"/>
    <property type="match status" value="1"/>
</dbReference>
<evidence type="ECO:0000259" key="14">
    <source>
        <dbReference type="Pfam" id="PF01502"/>
    </source>
</evidence>
<sequence length="201" mass="21580">MTFDPEKLDFDKGGGLVTVVAQDAADGAVLMVAFADREAVSRTVETGYLHFFSRKRGLWKKGETSGNTLRVVELLSDCDADAIVARVEPAGPACHTGSTTCFGEPDADAVRTLERVIAQRAAEPEKAEGKPSYTRRLLGDRNLRLKKLGEETSELVVALADGNKAGATEEAADVVYHLMVALHAAGVGWNDVLGVLRKRAR</sequence>
<comment type="pathway">
    <text evidence="4 13">Amino-acid biosynthesis; L-histidine biosynthesis; L-histidine from 5-phospho-alpha-D-ribose 1-diphosphate: step 2/9.</text>
</comment>
<gene>
    <name evidence="13 15" type="primary">hisIE</name>
    <name evidence="13" type="synonym">hisI</name>
    <name evidence="15" type="ORF">LZC95_31365</name>
</gene>
<dbReference type="InterPro" id="IPR023019">
    <property type="entry name" value="His_synth_HisIE"/>
</dbReference>
<evidence type="ECO:0000256" key="6">
    <source>
        <dbReference type="ARBA" id="ARBA00008299"/>
    </source>
</evidence>
<reference evidence="15 16" key="1">
    <citation type="submission" date="2021-12" db="EMBL/GenBank/DDBJ databases">
        <title>Discovery of the Pendulisporaceae a myxobacterial family with distinct sporulation behavior and unique specialized metabolism.</title>
        <authorList>
            <person name="Garcia R."/>
            <person name="Popoff A."/>
            <person name="Bader C.D."/>
            <person name="Loehr J."/>
            <person name="Walesch S."/>
            <person name="Walt C."/>
            <person name="Boldt J."/>
            <person name="Bunk B."/>
            <person name="Haeckl F.J.F.P.J."/>
            <person name="Gunesch A.P."/>
            <person name="Birkelbach J."/>
            <person name="Nuebel U."/>
            <person name="Pietschmann T."/>
            <person name="Bach T."/>
            <person name="Mueller R."/>
        </authorList>
    </citation>
    <scope>NUCLEOTIDE SEQUENCE [LARGE SCALE GENOMIC DNA]</scope>
    <source>
        <strain evidence="15 16">MSr12523</strain>
    </source>
</reference>
<dbReference type="Gene3D" id="3.10.20.810">
    <property type="entry name" value="Phosphoribosyl-AMP cyclohydrolase"/>
    <property type="match status" value="1"/>
</dbReference>
<keyword evidence="11 13" id="KW-0368">Histidine biosynthesis</keyword>
<comment type="similarity">
    <text evidence="5 13">In the C-terminal section; belongs to the PRA-PH family.</text>
</comment>
<organism evidence="15 16">
    <name type="scientific">Pendulispora brunnea</name>
    <dbReference type="NCBI Taxonomy" id="2905690"/>
    <lineage>
        <taxon>Bacteria</taxon>
        <taxon>Pseudomonadati</taxon>
        <taxon>Myxococcota</taxon>
        <taxon>Myxococcia</taxon>
        <taxon>Myxococcales</taxon>
        <taxon>Sorangiineae</taxon>
        <taxon>Pendulisporaceae</taxon>
        <taxon>Pendulispora</taxon>
    </lineage>
</organism>
<keyword evidence="8 13" id="KW-0547">Nucleotide-binding</keyword>
<keyword evidence="16" id="KW-1185">Reference proteome</keyword>
<dbReference type="HAMAP" id="MF_01019">
    <property type="entry name" value="HisIE"/>
    <property type="match status" value="1"/>
</dbReference>
<dbReference type="EC" id="3.5.4.19" evidence="13"/>
<keyword evidence="10 13" id="KW-0067">ATP-binding</keyword>
<evidence type="ECO:0000256" key="12">
    <source>
        <dbReference type="ARBA" id="ARBA00023268"/>
    </source>
</evidence>
<keyword evidence="13" id="KW-0963">Cytoplasm</keyword>
<comment type="catalytic activity">
    <reaction evidence="1 13">
        <text>1-(5-phospho-beta-D-ribosyl)-5'-AMP + H2O = 1-(5-phospho-beta-D-ribosyl)-5-[(5-phospho-beta-D-ribosylamino)methylideneamino]imidazole-4-carboxamide</text>
        <dbReference type="Rhea" id="RHEA:20049"/>
        <dbReference type="ChEBI" id="CHEBI:15377"/>
        <dbReference type="ChEBI" id="CHEBI:58435"/>
        <dbReference type="ChEBI" id="CHEBI:59457"/>
        <dbReference type="EC" id="3.5.4.19"/>
    </reaction>
</comment>
<dbReference type="GO" id="GO:0004636">
    <property type="term" value="F:phosphoribosyl-ATP diphosphatase activity"/>
    <property type="evidence" value="ECO:0007669"/>
    <property type="project" value="UniProtKB-EC"/>
</dbReference>
<dbReference type="Proteomes" id="UP001379533">
    <property type="component" value="Chromosome"/>
</dbReference>
<accession>A0ABZ2JX59</accession>
<evidence type="ECO:0000313" key="15">
    <source>
        <dbReference type="EMBL" id="WXA90942.1"/>
    </source>
</evidence>
<feature type="region of interest" description="Phosphoribosyl-AMP cyclohydrolase" evidence="13">
    <location>
        <begin position="1"/>
        <end position="109"/>
    </location>
</feature>
<evidence type="ECO:0000256" key="9">
    <source>
        <dbReference type="ARBA" id="ARBA00022801"/>
    </source>
</evidence>
<comment type="pathway">
    <text evidence="3 13">Amino-acid biosynthesis; L-histidine biosynthesis; L-histidine from 5-phospho-alpha-D-ribose 1-diphosphate: step 3/9.</text>
</comment>
<comment type="similarity">
    <text evidence="6 13">In the N-terminal section; belongs to the PRA-CH family.</text>
</comment>
<dbReference type="InterPro" id="IPR002496">
    <property type="entry name" value="PRib_AMP_CycHydrolase_dom"/>
</dbReference>
<evidence type="ECO:0000256" key="11">
    <source>
        <dbReference type="ARBA" id="ARBA00023102"/>
    </source>
</evidence>
<evidence type="ECO:0000256" key="4">
    <source>
        <dbReference type="ARBA" id="ARBA00005204"/>
    </source>
</evidence>
<keyword evidence="12 13" id="KW-0511">Multifunctional enzyme</keyword>
<proteinExistence type="inferred from homology"/>
<dbReference type="PANTHER" id="PTHR42945:SF1">
    <property type="entry name" value="HISTIDINE BIOSYNTHESIS BIFUNCTIONAL PROTEIN HIS7"/>
    <property type="match status" value="1"/>
</dbReference>
<dbReference type="CDD" id="cd11534">
    <property type="entry name" value="NTP-PPase_HisIE_like"/>
    <property type="match status" value="1"/>
</dbReference>
<dbReference type="EC" id="3.6.1.31" evidence="13"/>
<feature type="domain" description="Phosphoribosyl-AMP cyclohydrolase" evidence="14">
    <location>
        <begin position="31"/>
        <end position="102"/>
    </location>
</feature>
<dbReference type="InterPro" id="IPR008179">
    <property type="entry name" value="HisE"/>
</dbReference>
<comment type="catalytic activity">
    <reaction evidence="2 13">
        <text>1-(5-phospho-beta-D-ribosyl)-ATP + H2O = 1-(5-phospho-beta-D-ribosyl)-5'-AMP + diphosphate + H(+)</text>
        <dbReference type="Rhea" id="RHEA:22828"/>
        <dbReference type="ChEBI" id="CHEBI:15377"/>
        <dbReference type="ChEBI" id="CHEBI:15378"/>
        <dbReference type="ChEBI" id="CHEBI:33019"/>
        <dbReference type="ChEBI" id="CHEBI:59457"/>
        <dbReference type="ChEBI" id="CHEBI:73183"/>
        <dbReference type="EC" id="3.6.1.31"/>
    </reaction>
</comment>
<evidence type="ECO:0000256" key="5">
    <source>
        <dbReference type="ARBA" id="ARBA00007731"/>
    </source>
</evidence>
<dbReference type="Pfam" id="PF01502">
    <property type="entry name" value="PRA-CH"/>
    <property type="match status" value="1"/>
</dbReference>
<dbReference type="RefSeq" id="WP_394841562.1">
    <property type="nucleotide sequence ID" value="NZ_CP089982.1"/>
</dbReference>